<dbReference type="RefSeq" id="XP_004346359.1">
    <property type="nucleotide sequence ID" value="XM_004346309.2"/>
</dbReference>
<feature type="region of interest" description="Disordered" evidence="2">
    <location>
        <begin position="165"/>
        <end position="195"/>
    </location>
</feature>
<feature type="region of interest" description="Disordered" evidence="2">
    <location>
        <begin position="683"/>
        <end position="702"/>
    </location>
</feature>
<sequence length="843" mass="88887">MPILPPPMPARLLPLKWTVDNAAEFTHALLPPSVRVAGRQQGERSGSMDSGDLLAASTVSTASTSSAASVTLQEAHAASVAAVGLSEALVLTRQQLMASSSSSSSSSMHHDNHASLKTSSLAASGGAPGCLFPGPPASFAREIAELLRWNNSHQAMASGDLRSSFQVHSNRSSGGSGGTAAGGGAGTTALNPSSRVGSVDELLGASAEANNELMQQAARSSWVSRVFGSCCGCCRGRTHPGGLEDDAGDRSDSVSSGGGKRNSSSRFRRPLGSVSTGAQLNLDRLSHEDIHRRVQEYVALLLGLVFDLRVVPDAHAFRALIQGAGSSSPQLFGASASSSRASLAKAALTVSAQSNVSANIQPSPLATKTLEFTWSSTLLPGQYFSISDATLELASVLVNEGLLLVELAHNLETRRREQLQVSPPSTPQMRQRVQLVNSSPPSAPSSGGNTVQAANPAQSSSPKSSHAGRSLHVPAAGASPAQSALVQAASAFDFVRTQLVPRLQATRGGNLFSQFPELSSEVLFALRFQCIAEQAELAIGELLEGALGTGAAGDGALSSVRVDLALPLAIVASGQYQAAHDGLAKFVAADERAAPQLVRWLAHLRARMAFTIALAYLLQSLKHASAERVGLAIKCADHALLLLDALAPADSSATQSQADGNSSKSKGLNNRRAAPSLIRQLDFGSTQSQPSSQQRSVQQQQQQQQQYQAQGLAAWQHLITLMRTELETNLVKWRRDNEFIFFQPVPPETPELEPPPMSALPAYIVVNVPVYNLPDPDERWFAPHVYSIFVDGSRVYFSPEARRAGSAASVTSSGSFLERFLRRSSSHGTRAKANPQSTRLAPR</sequence>
<feature type="region of interest" description="Disordered" evidence="2">
    <location>
        <begin position="823"/>
        <end position="843"/>
    </location>
</feature>
<evidence type="ECO:0000259" key="3">
    <source>
        <dbReference type="PROSITE" id="PS51180"/>
    </source>
</evidence>
<proteinExistence type="inferred from homology"/>
<evidence type="ECO:0000313" key="4">
    <source>
        <dbReference type="EMBL" id="KJE95210.1"/>
    </source>
</evidence>
<feature type="compositionally biased region" description="Polar residues" evidence="2">
    <location>
        <begin position="419"/>
        <end position="437"/>
    </location>
</feature>
<evidence type="ECO:0000256" key="1">
    <source>
        <dbReference type="ARBA" id="ARBA00008901"/>
    </source>
</evidence>
<dbReference type="Proteomes" id="UP000008743">
    <property type="component" value="Unassembled WGS sequence"/>
</dbReference>
<dbReference type="Gene3D" id="1.25.40.280">
    <property type="entry name" value="alix/aip1 like domains"/>
    <property type="match status" value="1"/>
</dbReference>
<dbReference type="PROSITE" id="PS51180">
    <property type="entry name" value="BRO1"/>
    <property type="match status" value="1"/>
</dbReference>
<feature type="region of interest" description="Disordered" evidence="2">
    <location>
        <begin position="652"/>
        <end position="671"/>
    </location>
</feature>
<reference evidence="5" key="1">
    <citation type="submission" date="2011-02" db="EMBL/GenBank/DDBJ databases">
        <title>The Genome Sequence of Capsaspora owczarzaki ATCC 30864.</title>
        <authorList>
            <person name="Russ C."/>
            <person name="Cuomo C."/>
            <person name="Burger G."/>
            <person name="Gray M.W."/>
            <person name="Holland P.W.H."/>
            <person name="King N."/>
            <person name="Lang F.B.F."/>
            <person name="Roger A.J."/>
            <person name="Ruiz-Trillo I."/>
            <person name="Young S.K."/>
            <person name="Zeng Q."/>
            <person name="Gargeya S."/>
            <person name="Alvarado L."/>
            <person name="Berlin A."/>
            <person name="Chapman S.B."/>
            <person name="Chen Z."/>
            <person name="Freedman E."/>
            <person name="Gellesch M."/>
            <person name="Goldberg J."/>
            <person name="Griggs A."/>
            <person name="Gujja S."/>
            <person name="Heilman E."/>
            <person name="Heiman D."/>
            <person name="Howarth C."/>
            <person name="Mehta T."/>
            <person name="Neiman D."/>
            <person name="Pearson M."/>
            <person name="Roberts A."/>
            <person name="Saif S."/>
            <person name="Shea T."/>
            <person name="Shenoy N."/>
            <person name="Sisk P."/>
            <person name="Stolte C."/>
            <person name="Sykes S."/>
            <person name="White J."/>
            <person name="Yandava C."/>
            <person name="Haas B."/>
            <person name="Nusbaum C."/>
            <person name="Birren B."/>
        </authorList>
    </citation>
    <scope>NUCLEOTIDE SEQUENCE</scope>
    <source>
        <strain evidence="5">ATCC 30864</strain>
    </source>
</reference>
<dbReference type="SMART" id="SM01041">
    <property type="entry name" value="BRO1"/>
    <property type="match status" value="1"/>
</dbReference>
<dbReference type="AlphaFoldDB" id="A0A0D2WSL9"/>
<dbReference type="InterPro" id="IPR004328">
    <property type="entry name" value="BRO1_dom"/>
</dbReference>
<protein>
    <recommendedName>
        <fullName evidence="3">BRO1 domain-containing protein</fullName>
    </recommendedName>
</protein>
<feature type="compositionally biased region" description="Polar residues" evidence="2">
    <location>
        <begin position="652"/>
        <end position="668"/>
    </location>
</feature>
<dbReference type="PANTHER" id="PTHR23032:SF13">
    <property type="entry name" value="BRO1 DOMAIN-CONTAINING PROTEIN BROX"/>
    <property type="match status" value="1"/>
</dbReference>
<organism evidence="4 5">
    <name type="scientific">Capsaspora owczarzaki (strain ATCC 30864)</name>
    <dbReference type="NCBI Taxonomy" id="595528"/>
    <lineage>
        <taxon>Eukaryota</taxon>
        <taxon>Filasterea</taxon>
        <taxon>Capsaspora</taxon>
    </lineage>
</organism>
<evidence type="ECO:0000313" key="5">
    <source>
        <dbReference type="Proteomes" id="UP000008743"/>
    </source>
</evidence>
<evidence type="ECO:0000256" key="2">
    <source>
        <dbReference type="SAM" id="MobiDB-lite"/>
    </source>
</evidence>
<dbReference type="PANTHER" id="PTHR23032">
    <property type="entry name" value="BRO1 DOMAIN-CONTAINING PROTEIN BROX"/>
    <property type="match status" value="1"/>
</dbReference>
<feature type="compositionally biased region" description="Polar residues" evidence="2">
    <location>
        <begin position="447"/>
        <end position="464"/>
    </location>
</feature>
<keyword evidence="5" id="KW-1185">Reference proteome</keyword>
<feature type="compositionally biased region" description="Polar residues" evidence="2">
    <location>
        <begin position="834"/>
        <end position="843"/>
    </location>
</feature>
<comment type="similarity">
    <text evidence="1">Belongs to the BROX family.</text>
</comment>
<dbReference type="Pfam" id="PF03097">
    <property type="entry name" value="BRO1"/>
    <property type="match status" value="1"/>
</dbReference>
<feature type="region of interest" description="Disordered" evidence="2">
    <location>
        <begin position="415"/>
        <end position="473"/>
    </location>
</feature>
<feature type="compositionally biased region" description="Gly residues" evidence="2">
    <location>
        <begin position="174"/>
        <end position="186"/>
    </location>
</feature>
<feature type="domain" description="BRO1" evidence="3">
    <location>
        <begin position="365"/>
        <end position="843"/>
    </location>
</feature>
<feature type="region of interest" description="Disordered" evidence="2">
    <location>
        <begin position="101"/>
        <end position="120"/>
    </location>
</feature>
<dbReference type="InterPro" id="IPR038898">
    <property type="entry name" value="BROX"/>
</dbReference>
<dbReference type="InParanoid" id="A0A0D2WSL9"/>
<name>A0A0D2WSL9_CAPO3</name>
<gene>
    <name evidence="4" type="ORF">CAOG_005686</name>
</gene>
<dbReference type="EMBL" id="KE346368">
    <property type="protein sequence ID" value="KJE95210.1"/>
    <property type="molecule type" value="Genomic_DNA"/>
</dbReference>
<feature type="region of interest" description="Disordered" evidence="2">
    <location>
        <begin position="241"/>
        <end position="272"/>
    </location>
</feature>
<dbReference type="InterPro" id="IPR038499">
    <property type="entry name" value="BRO1_sf"/>
</dbReference>
<feature type="compositionally biased region" description="Low complexity" evidence="2">
    <location>
        <begin position="685"/>
        <end position="702"/>
    </location>
</feature>
<accession>A0A0D2WSL9</accession>